<dbReference type="Pfam" id="PF06985">
    <property type="entry name" value="HET"/>
    <property type="match status" value="1"/>
</dbReference>
<dbReference type="Proteomes" id="UP001338125">
    <property type="component" value="Unassembled WGS sequence"/>
</dbReference>
<organism evidence="3 4">
    <name type="scientific">Cladobotryum mycophilum</name>
    <dbReference type="NCBI Taxonomy" id="491253"/>
    <lineage>
        <taxon>Eukaryota</taxon>
        <taxon>Fungi</taxon>
        <taxon>Dikarya</taxon>
        <taxon>Ascomycota</taxon>
        <taxon>Pezizomycotina</taxon>
        <taxon>Sordariomycetes</taxon>
        <taxon>Hypocreomycetidae</taxon>
        <taxon>Hypocreales</taxon>
        <taxon>Hypocreaceae</taxon>
        <taxon>Cladobotryum</taxon>
    </lineage>
</organism>
<gene>
    <name evidence="3" type="ORF">PT974_06837</name>
</gene>
<dbReference type="PANTHER" id="PTHR33112">
    <property type="entry name" value="DOMAIN PROTEIN, PUTATIVE-RELATED"/>
    <property type="match status" value="1"/>
</dbReference>
<evidence type="ECO:0000313" key="4">
    <source>
        <dbReference type="Proteomes" id="UP001338125"/>
    </source>
</evidence>
<comment type="caution">
    <text evidence="3">The sequence shown here is derived from an EMBL/GenBank/DDBJ whole genome shotgun (WGS) entry which is preliminary data.</text>
</comment>
<evidence type="ECO:0000256" key="1">
    <source>
        <dbReference type="SAM" id="MobiDB-lite"/>
    </source>
</evidence>
<feature type="region of interest" description="Disordered" evidence="1">
    <location>
        <begin position="116"/>
        <end position="144"/>
    </location>
</feature>
<evidence type="ECO:0000313" key="3">
    <source>
        <dbReference type="EMBL" id="KAK5993407.1"/>
    </source>
</evidence>
<protein>
    <recommendedName>
        <fullName evidence="2">Heterokaryon incompatibility domain-containing protein</fullName>
    </recommendedName>
</protein>
<sequence length="870" mass="95119">MKKISKIFLRLGRASSSDDGRSDIGFGPPLESAPDFHQLTSKRWRGGAVNGETGAADVFRKTVPKTGTSSILADGSPGANPSCAACERIDFARLLDWQPGDARPWVSLAHTLKSGVIGDDDRNRGRNSQTESDTSSMPSRTSSEYMGPCPWCTFFQTMILTPADGDEETEGKPKDGSIRSKFTPYLRIRLAFERLGGGEKHELGRSVLFEVTTRNRSLPWGYIVKAEPTPVPEAAENGDSTLAGHGGATRDHGGENGPVVIQGRKVPPLLDPALPKSWIDFCRGNHGTGSCTIKRRTAIPGLKLIDCEDEQIVSAQDLENLLADGANQNGTSKHDGVEYVTLSYVRGSVDDSRHLETDAGGALPEELPSLIADAISVTRSLGLRYLWVDRYCIPSKRDAAKDRLLASTRKHQIELMGRIYTQSALTLVIAAGDGVQSGIPGVSVPREEQLSLKTETDLFTTTLLRPDLEVASSNWASRAWTYQEGLLSRRRLVFTPSQTYFQCRNLHCHESTSLPLQLARGLNLGRVFPLADEVFQLPKLKHHIKTFMAKSLTDDRDRLDAFRGILHDYSQRERLSVDHLLGLPLFHHDSFTNVKIVSQTDRLAIALGWMPSHAVPSSQDDFETPIVDPYYLLDTPPCPFPSWTWLSWRLQAGRDNYNSPSYTFNFNLMGDASPLIDGVTATPKMEISVGFAGGMVLSWEIDGDAIARKSEPIDFLHLKTLCFDLVVRKPADTKSTPALAEPEASILGKAAADAIEAWIRRSSVTVISATADNAPVDQEYQLTGILISGRNWKPAENGQSGGGVTATVLVCGKRNWESDGPLVRLGVLSINFEALVMAAVEADASIIKGIDSGAGDKRDLTVQLREVDIY</sequence>
<feature type="compositionally biased region" description="Low complexity" evidence="1">
    <location>
        <begin position="132"/>
        <end position="143"/>
    </location>
</feature>
<dbReference type="EMBL" id="JAVFKD010000012">
    <property type="protein sequence ID" value="KAK5993407.1"/>
    <property type="molecule type" value="Genomic_DNA"/>
</dbReference>
<reference evidence="3 4" key="1">
    <citation type="submission" date="2024-01" db="EMBL/GenBank/DDBJ databases">
        <title>Complete genome of Cladobotryum mycophilum ATHUM6906.</title>
        <authorList>
            <person name="Christinaki A.C."/>
            <person name="Myridakis A.I."/>
            <person name="Kouvelis V.N."/>
        </authorList>
    </citation>
    <scope>NUCLEOTIDE SEQUENCE [LARGE SCALE GENOMIC DNA]</scope>
    <source>
        <strain evidence="3 4">ATHUM6906</strain>
    </source>
</reference>
<evidence type="ECO:0000259" key="2">
    <source>
        <dbReference type="Pfam" id="PF06985"/>
    </source>
</evidence>
<proteinExistence type="predicted"/>
<dbReference type="PANTHER" id="PTHR33112:SF1">
    <property type="entry name" value="HETEROKARYON INCOMPATIBILITY DOMAIN-CONTAINING PROTEIN"/>
    <property type="match status" value="1"/>
</dbReference>
<keyword evidence="4" id="KW-1185">Reference proteome</keyword>
<feature type="region of interest" description="Disordered" evidence="1">
    <location>
        <begin position="242"/>
        <end position="262"/>
    </location>
</feature>
<feature type="domain" description="Heterokaryon incompatibility" evidence="2">
    <location>
        <begin position="339"/>
        <end position="484"/>
    </location>
</feature>
<name>A0ABR0SNC3_9HYPO</name>
<accession>A0ABR0SNC3</accession>
<dbReference type="InterPro" id="IPR010730">
    <property type="entry name" value="HET"/>
</dbReference>